<evidence type="ECO:0000313" key="8">
    <source>
        <dbReference type="Proteomes" id="UP000321168"/>
    </source>
</evidence>
<dbReference type="Pfam" id="PF03706">
    <property type="entry name" value="LPG_synthase_TM"/>
    <property type="match status" value="1"/>
</dbReference>
<evidence type="ECO:0000313" key="7">
    <source>
        <dbReference type="EMBL" id="TXC78977.1"/>
    </source>
</evidence>
<feature type="transmembrane region" description="Helical" evidence="6">
    <location>
        <begin position="227"/>
        <end position="251"/>
    </location>
</feature>
<dbReference type="GO" id="GO:0005886">
    <property type="term" value="C:plasma membrane"/>
    <property type="evidence" value="ECO:0007669"/>
    <property type="project" value="UniProtKB-SubCell"/>
</dbReference>
<feature type="transmembrane region" description="Helical" evidence="6">
    <location>
        <begin position="306"/>
        <end position="330"/>
    </location>
</feature>
<keyword evidence="4 6" id="KW-1133">Transmembrane helix</keyword>
<keyword evidence="2" id="KW-1003">Cell membrane</keyword>
<evidence type="ECO:0000256" key="4">
    <source>
        <dbReference type="ARBA" id="ARBA00022989"/>
    </source>
</evidence>
<reference evidence="7 8" key="1">
    <citation type="submission" date="2019-08" db="EMBL/GenBank/DDBJ databases">
        <title>Genome of Luteibaculum oceani JCM 18817.</title>
        <authorList>
            <person name="Bowman J.P."/>
        </authorList>
    </citation>
    <scope>NUCLEOTIDE SEQUENCE [LARGE SCALE GENOMIC DNA]</scope>
    <source>
        <strain evidence="7 8">JCM 18817</strain>
    </source>
</reference>
<evidence type="ECO:0000256" key="1">
    <source>
        <dbReference type="ARBA" id="ARBA00004651"/>
    </source>
</evidence>
<keyword evidence="8" id="KW-1185">Reference proteome</keyword>
<organism evidence="7 8">
    <name type="scientific">Luteibaculum oceani</name>
    <dbReference type="NCBI Taxonomy" id="1294296"/>
    <lineage>
        <taxon>Bacteria</taxon>
        <taxon>Pseudomonadati</taxon>
        <taxon>Bacteroidota</taxon>
        <taxon>Flavobacteriia</taxon>
        <taxon>Flavobacteriales</taxon>
        <taxon>Luteibaculaceae</taxon>
        <taxon>Luteibaculum</taxon>
    </lineage>
</organism>
<feature type="transmembrane region" description="Helical" evidence="6">
    <location>
        <begin position="81"/>
        <end position="100"/>
    </location>
</feature>
<dbReference type="InterPro" id="IPR022791">
    <property type="entry name" value="L-PG_synthase/AglD"/>
</dbReference>
<dbReference type="NCBIfam" id="TIGR00374">
    <property type="entry name" value="flippase-like domain"/>
    <property type="match status" value="1"/>
</dbReference>
<feature type="transmembrane region" description="Helical" evidence="6">
    <location>
        <begin position="174"/>
        <end position="193"/>
    </location>
</feature>
<sequence length="342" mass="38548">MKSKLFSVLKVAFFLCLGLAIIVLFTGKLSEKEKAEIWEAVLNADYSWILLSMLFGTLAHISRSFRWKQLLEPMGHHPSSANTFFAVMVMYFANLAVPRLGEATRCVILRRYEKVPMEKSFGTVIAERAIDLLFLGFIFLITLIFEWDMLWKGIDSLKTMGNSGNPNSESEPSLVLPIMAIIGLTIAGILFFFRKTERVRTIYAKVVELIIGFVSGLKSAFKVKKPLWFVGHSLFIWFMYVMMVWICFFSMPETSNLPWESSFTLLIFGSLGIIIVPGGLGIYPAIMSAVLLLYGVPEAKGYAFGWIVWLGQTLLLVLWGIISLILLPVFNKKNKHVSTADA</sequence>
<feature type="transmembrane region" description="Helical" evidence="6">
    <location>
        <begin position="6"/>
        <end position="25"/>
    </location>
</feature>
<evidence type="ECO:0000256" key="3">
    <source>
        <dbReference type="ARBA" id="ARBA00022692"/>
    </source>
</evidence>
<evidence type="ECO:0000256" key="5">
    <source>
        <dbReference type="ARBA" id="ARBA00023136"/>
    </source>
</evidence>
<evidence type="ECO:0000256" key="6">
    <source>
        <dbReference type="SAM" id="Phobius"/>
    </source>
</evidence>
<dbReference type="EMBL" id="VORB01000005">
    <property type="protein sequence ID" value="TXC78977.1"/>
    <property type="molecule type" value="Genomic_DNA"/>
</dbReference>
<feature type="transmembrane region" description="Helical" evidence="6">
    <location>
        <begin position="121"/>
        <end position="145"/>
    </location>
</feature>
<proteinExistence type="predicted"/>
<accession>A0A5C6V0D3</accession>
<comment type="subcellular location">
    <subcellularLocation>
        <location evidence="1">Cell membrane</location>
        <topology evidence="1">Multi-pass membrane protein</topology>
    </subcellularLocation>
</comment>
<dbReference type="PANTHER" id="PTHR39087:SF2">
    <property type="entry name" value="UPF0104 MEMBRANE PROTEIN MJ1595"/>
    <property type="match status" value="1"/>
</dbReference>
<comment type="caution">
    <text evidence="7">The sequence shown here is derived from an EMBL/GenBank/DDBJ whole genome shotgun (WGS) entry which is preliminary data.</text>
</comment>
<name>A0A5C6V0D3_9FLAO</name>
<dbReference type="AlphaFoldDB" id="A0A5C6V0D3"/>
<feature type="transmembrane region" description="Helical" evidence="6">
    <location>
        <begin position="263"/>
        <end position="286"/>
    </location>
</feature>
<feature type="transmembrane region" description="Helical" evidence="6">
    <location>
        <begin position="37"/>
        <end position="61"/>
    </location>
</feature>
<dbReference type="OrthoDB" id="9812094at2"/>
<dbReference type="Proteomes" id="UP000321168">
    <property type="component" value="Unassembled WGS sequence"/>
</dbReference>
<protein>
    <submittedName>
        <fullName evidence="7">Flippase-like domain-containing protein</fullName>
    </submittedName>
</protein>
<dbReference type="RefSeq" id="WP_147014501.1">
    <property type="nucleotide sequence ID" value="NZ_VORB01000005.1"/>
</dbReference>
<dbReference type="PANTHER" id="PTHR39087">
    <property type="entry name" value="UPF0104 MEMBRANE PROTEIN MJ1595"/>
    <property type="match status" value="1"/>
</dbReference>
<keyword evidence="5 6" id="KW-0472">Membrane</keyword>
<gene>
    <name evidence="7" type="ORF">FRX97_07115</name>
</gene>
<keyword evidence="3 6" id="KW-0812">Transmembrane</keyword>
<evidence type="ECO:0000256" key="2">
    <source>
        <dbReference type="ARBA" id="ARBA00022475"/>
    </source>
</evidence>